<comment type="caution">
    <text evidence="2">The sequence shown here is derived from an EMBL/GenBank/DDBJ whole genome shotgun (WGS) entry which is preliminary data.</text>
</comment>
<dbReference type="AlphaFoldDB" id="A0AA37NSC4"/>
<dbReference type="CDD" id="cd14948">
    <property type="entry name" value="BACON"/>
    <property type="match status" value="1"/>
</dbReference>
<gene>
    <name evidence="2" type="ORF">CE91St16_29000</name>
</gene>
<dbReference type="InterPro" id="IPR024361">
    <property type="entry name" value="BACON"/>
</dbReference>
<dbReference type="PROSITE" id="PS51257">
    <property type="entry name" value="PROKAR_LIPOPROTEIN"/>
    <property type="match status" value="1"/>
</dbReference>
<sequence>MKTGMKQILSALVFLSALTGCKIEDPDFFVPEVAFAAAEKEVVFEPAGGTESFSVEANCDWSVSCPAEWVTLSVEAGDRNGTVEIAVKPTKLPRNTTITLYSNEVESRTSVIAVVQKGVVEISSVSAPVASNVVSASGTTATLSATYSGISISESDAITAGFVLTPRSGGAAVEAPAAVDRAAETFRADLTGLTKNETYDCVAWARLNDDPKVSGESSAFTPILLPTELKSVGETVVSGLKSETGTTATLESSYVAVSLGSGDVVTAGFTLTPKDGSPFEVAAVVDAGSSSFKAEAAGLVANTDYTCVAWACLNGGARVEGLPTTFRPTVSEPVTIVADFSSNALWGLPESNSAMEQKEVSVTDNDGYTWKIFGGCINGGCLWLACQSKSKFSGYVILPQLDDMTVKSISFPNDGPSPSGKARITISVSEDGGSSFTPLPGCTQVACGTFQLSDQKPGSIYKVENVDAGGTNGFSKTVKLTIQAE</sequence>
<evidence type="ECO:0000313" key="2">
    <source>
        <dbReference type="EMBL" id="GKI19992.1"/>
    </source>
</evidence>
<dbReference type="Pfam" id="PF19190">
    <property type="entry name" value="BACON_2"/>
    <property type="match status" value="1"/>
</dbReference>
<reference evidence="2" key="1">
    <citation type="submission" date="2022-01" db="EMBL/GenBank/DDBJ databases">
        <title>Novel bile acid biosynthetic pathways are enriched in the microbiome of centenarians.</title>
        <authorList>
            <person name="Sato Y."/>
            <person name="Atarashi K."/>
            <person name="Plichta R.D."/>
            <person name="Arai Y."/>
            <person name="Sasajima S."/>
            <person name="Kearney M.S."/>
            <person name="Suda W."/>
            <person name="Takeshita K."/>
            <person name="Sasaki T."/>
            <person name="Okamoto S."/>
            <person name="Skelly N.A."/>
            <person name="Okamura Y."/>
            <person name="Vlamakis H."/>
            <person name="Li Y."/>
            <person name="Tanoue T."/>
            <person name="Takei H."/>
            <person name="Nittono H."/>
            <person name="Narushima S."/>
            <person name="Irie J."/>
            <person name="Itoh H."/>
            <person name="Moriya K."/>
            <person name="Sugiura Y."/>
            <person name="Suematsu M."/>
            <person name="Moritoki N."/>
            <person name="Shibata S."/>
            <person name="Littman R.D."/>
            <person name="Fischbach A.M."/>
            <person name="Uwamino Y."/>
            <person name="Inoue T."/>
            <person name="Honda A."/>
            <person name="Hattori M."/>
            <person name="Murai T."/>
            <person name="Xavier J.R."/>
            <person name="Hirose N."/>
            <person name="Honda K."/>
        </authorList>
    </citation>
    <scope>NUCLEOTIDE SEQUENCE</scope>
    <source>
        <strain evidence="2">CE91-St16</strain>
    </source>
</reference>
<dbReference type="EMBL" id="BQOL01000002">
    <property type="protein sequence ID" value="GKI19992.1"/>
    <property type="molecule type" value="Genomic_DNA"/>
</dbReference>
<proteinExistence type="predicted"/>
<evidence type="ECO:0000313" key="3">
    <source>
        <dbReference type="Proteomes" id="UP001055105"/>
    </source>
</evidence>
<dbReference type="Proteomes" id="UP001055105">
    <property type="component" value="Unassembled WGS sequence"/>
</dbReference>
<dbReference type="InterPro" id="IPR013783">
    <property type="entry name" value="Ig-like_fold"/>
</dbReference>
<accession>A0AA37NSC4</accession>
<feature type="domain" description="BACON" evidence="1">
    <location>
        <begin position="40"/>
        <end position="113"/>
    </location>
</feature>
<protein>
    <recommendedName>
        <fullName evidence="1">BACON domain-containing protein</fullName>
    </recommendedName>
</protein>
<dbReference type="SUPFAM" id="SSF110296">
    <property type="entry name" value="Oligoxyloglucan reducing end-specific cellobiohydrolase"/>
    <property type="match status" value="1"/>
</dbReference>
<evidence type="ECO:0000259" key="1">
    <source>
        <dbReference type="Pfam" id="PF19190"/>
    </source>
</evidence>
<organism evidence="2 3">
    <name type="scientific">Alistipes finegoldii</name>
    <dbReference type="NCBI Taxonomy" id="214856"/>
    <lineage>
        <taxon>Bacteria</taxon>
        <taxon>Pseudomonadati</taxon>
        <taxon>Bacteroidota</taxon>
        <taxon>Bacteroidia</taxon>
        <taxon>Bacteroidales</taxon>
        <taxon>Rikenellaceae</taxon>
        <taxon>Alistipes</taxon>
    </lineage>
</organism>
<name>A0AA37NSC4_9BACT</name>
<dbReference type="Gene3D" id="2.60.40.10">
    <property type="entry name" value="Immunoglobulins"/>
    <property type="match status" value="1"/>
</dbReference>